<dbReference type="PROSITE" id="PS50110">
    <property type="entry name" value="RESPONSE_REGULATORY"/>
    <property type="match status" value="1"/>
</dbReference>
<dbReference type="Gene3D" id="3.20.20.450">
    <property type="entry name" value="EAL domain"/>
    <property type="match status" value="1"/>
</dbReference>
<dbReference type="SUPFAM" id="SSF52172">
    <property type="entry name" value="CheY-like"/>
    <property type="match status" value="1"/>
</dbReference>
<dbReference type="SMART" id="SM00052">
    <property type="entry name" value="EAL"/>
    <property type="match status" value="1"/>
</dbReference>
<dbReference type="GO" id="GO:0071111">
    <property type="term" value="F:cyclic-guanylate-specific phosphodiesterase activity"/>
    <property type="evidence" value="ECO:0007669"/>
    <property type="project" value="InterPro"/>
</dbReference>
<keyword evidence="1" id="KW-0597">Phosphoprotein</keyword>
<dbReference type="CDD" id="cd17546">
    <property type="entry name" value="REC_hyHK_CKI1_RcsC-like"/>
    <property type="match status" value="1"/>
</dbReference>
<dbReference type="RefSeq" id="WP_123427937.1">
    <property type="nucleotide sequence ID" value="NZ_MOBJ01000034.1"/>
</dbReference>
<organism evidence="4 5">
    <name type="scientific">Pseudomonas brassicacearum</name>
    <dbReference type="NCBI Taxonomy" id="930166"/>
    <lineage>
        <taxon>Bacteria</taxon>
        <taxon>Pseudomonadati</taxon>
        <taxon>Pseudomonadota</taxon>
        <taxon>Gammaproteobacteria</taxon>
        <taxon>Pseudomonadales</taxon>
        <taxon>Pseudomonadaceae</taxon>
        <taxon>Pseudomonas</taxon>
    </lineage>
</organism>
<reference evidence="4 5" key="1">
    <citation type="submission" date="2016-10" db="EMBL/GenBank/DDBJ databases">
        <title>Comparative genome analysis of multiple Pseudomonas spp. focuses on biocontrol and plant growth promoting traits.</title>
        <authorList>
            <person name="Tao X.-Y."/>
            <person name="Taylor C.G."/>
        </authorList>
    </citation>
    <scope>NUCLEOTIDE SEQUENCE [LARGE SCALE GENOMIC DNA]</scope>
    <source>
        <strain evidence="4 5">48H11</strain>
    </source>
</reference>
<dbReference type="Pfam" id="PF00072">
    <property type="entry name" value="Response_reg"/>
    <property type="match status" value="1"/>
</dbReference>
<name>A0A423GV64_9PSED</name>
<evidence type="ECO:0000313" key="5">
    <source>
        <dbReference type="Proteomes" id="UP000286071"/>
    </source>
</evidence>
<dbReference type="InterPro" id="IPR001789">
    <property type="entry name" value="Sig_transdc_resp-reg_receiver"/>
</dbReference>
<dbReference type="EMBL" id="MOBJ01000034">
    <property type="protein sequence ID" value="RON01539.1"/>
    <property type="molecule type" value="Genomic_DNA"/>
</dbReference>
<comment type="caution">
    <text evidence="4">The sequence shown here is derived from an EMBL/GenBank/DDBJ whole genome shotgun (WGS) entry which is preliminary data.</text>
</comment>
<evidence type="ECO:0000259" key="2">
    <source>
        <dbReference type="PROSITE" id="PS50110"/>
    </source>
</evidence>
<evidence type="ECO:0000256" key="1">
    <source>
        <dbReference type="PROSITE-ProRule" id="PRU00169"/>
    </source>
</evidence>
<dbReference type="SUPFAM" id="SSF141868">
    <property type="entry name" value="EAL domain-like"/>
    <property type="match status" value="1"/>
</dbReference>
<dbReference type="InterPro" id="IPR001633">
    <property type="entry name" value="EAL_dom"/>
</dbReference>
<dbReference type="Pfam" id="PF00563">
    <property type="entry name" value="EAL"/>
    <property type="match status" value="1"/>
</dbReference>
<sequence>MKPCSILIVEDHPFQHLYLQNLFSELGDFHLESARDGEEALARLKKREFDLVLTDLLMPGMDGVQFIQGLAGLRSRPALAIMSATSRRMLMGASLVARNLGVKVIGLISKPVKATALRNLTDQLMGLRHAARPSPAPGIDRQAILEALDNGELQAWFQPKKALANGRIVASEALVRWMHPEHGMLLPGMFLPALKAFDLEERLLWQVLGQAINAQAQWRDQGYDIPVSINLPTHLLNSHDLADRILEFVHAHQGVPGRICFELMECSLPQDISNFYAGACRLRIMGFGLSQDDFGKGYSSYMNLVSTPFTELKIDRALVQGCNENEELAQALTSIVALGRQLGLTVVAEGVETAQELALLRKIDCTQVQGFLISHAVSSDQFQQLLTHDGPASAY</sequence>
<dbReference type="PROSITE" id="PS50883">
    <property type="entry name" value="EAL"/>
    <property type="match status" value="1"/>
</dbReference>
<dbReference type="Gene3D" id="3.40.50.2300">
    <property type="match status" value="1"/>
</dbReference>
<feature type="modified residue" description="4-aspartylphosphate" evidence="1">
    <location>
        <position position="55"/>
    </location>
</feature>
<dbReference type="InterPro" id="IPR035919">
    <property type="entry name" value="EAL_sf"/>
</dbReference>
<feature type="domain" description="Response regulatory" evidence="2">
    <location>
        <begin position="5"/>
        <end position="125"/>
    </location>
</feature>
<dbReference type="AlphaFoldDB" id="A0A423GV64"/>
<feature type="domain" description="EAL" evidence="3">
    <location>
        <begin position="137"/>
        <end position="390"/>
    </location>
</feature>
<dbReference type="OrthoDB" id="9812358at2"/>
<accession>A0A423GV64</accession>
<dbReference type="CDD" id="cd01948">
    <property type="entry name" value="EAL"/>
    <property type="match status" value="1"/>
</dbReference>
<gene>
    <name evidence="4" type="ORF">BK659_23790</name>
</gene>
<evidence type="ECO:0000259" key="3">
    <source>
        <dbReference type="PROSITE" id="PS50883"/>
    </source>
</evidence>
<dbReference type="InterPro" id="IPR050706">
    <property type="entry name" value="Cyclic-di-GMP_PDE-like"/>
</dbReference>
<dbReference type="InterPro" id="IPR011006">
    <property type="entry name" value="CheY-like_superfamily"/>
</dbReference>
<evidence type="ECO:0000313" key="4">
    <source>
        <dbReference type="EMBL" id="RON01539.1"/>
    </source>
</evidence>
<dbReference type="SMART" id="SM00448">
    <property type="entry name" value="REC"/>
    <property type="match status" value="1"/>
</dbReference>
<dbReference type="Proteomes" id="UP000286071">
    <property type="component" value="Unassembled WGS sequence"/>
</dbReference>
<dbReference type="PANTHER" id="PTHR33121">
    <property type="entry name" value="CYCLIC DI-GMP PHOSPHODIESTERASE PDEF"/>
    <property type="match status" value="1"/>
</dbReference>
<dbReference type="PANTHER" id="PTHR33121:SF70">
    <property type="entry name" value="SIGNALING PROTEIN YKOW"/>
    <property type="match status" value="1"/>
</dbReference>
<dbReference type="GO" id="GO:0000160">
    <property type="term" value="P:phosphorelay signal transduction system"/>
    <property type="evidence" value="ECO:0007669"/>
    <property type="project" value="InterPro"/>
</dbReference>
<protein>
    <submittedName>
        <fullName evidence="4">Diguanylate phosphodiesterase</fullName>
    </submittedName>
</protein>
<proteinExistence type="predicted"/>